<protein>
    <submittedName>
        <fullName evidence="1">Uncharacterized protein</fullName>
    </submittedName>
</protein>
<dbReference type="OrthoDB" id="3214389at2"/>
<dbReference type="InterPro" id="IPR054206">
    <property type="entry name" value="DUF6912"/>
</dbReference>
<evidence type="ECO:0000313" key="1">
    <source>
        <dbReference type="EMBL" id="RZQ60713.1"/>
    </source>
</evidence>
<evidence type="ECO:0000313" key="2">
    <source>
        <dbReference type="Proteomes" id="UP000292003"/>
    </source>
</evidence>
<comment type="caution">
    <text evidence="1">The sequence shown here is derived from an EMBL/GenBank/DDBJ whole genome shotgun (WGS) entry which is preliminary data.</text>
</comment>
<organism evidence="1 2">
    <name type="scientific">Amycolatopsis suaedae</name>
    <dbReference type="NCBI Taxonomy" id="2510978"/>
    <lineage>
        <taxon>Bacteria</taxon>
        <taxon>Bacillati</taxon>
        <taxon>Actinomycetota</taxon>
        <taxon>Actinomycetes</taxon>
        <taxon>Pseudonocardiales</taxon>
        <taxon>Pseudonocardiaceae</taxon>
        <taxon>Amycolatopsis</taxon>
    </lineage>
</organism>
<dbReference type="RefSeq" id="WP_130478286.1">
    <property type="nucleotide sequence ID" value="NZ_SFCC01000015.1"/>
</dbReference>
<gene>
    <name evidence="1" type="ORF">EWH70_26730</name>
</gene>
<name>A0A4Q7J317_9PSEU</name>
<dbReference type="AlphaFoldDB" id="A0A4Q7J317"/>
<keyword evidence="2" id="KW-1185">Reference proteome</keyword>
<dbReference type="Pfam" id="PF21853">
    <property type="entry name" value="DUF6912"/>
    <property type="match status" value="1"/>
</dbReference>
<dbReference type="EMBL" id="SFCC01000015">
    <property type="protein sequence ID" value="RZQ60713.1"/>
    <property type="molecule type" value="Genomic_DNA"/>
</dbReference>
<dbReference type="Proteomes" id="UP000292003">
    <property type="component" value="Unassembled WGS sequence"/>
</dbReference>
<proteinExistence type="predicted"/>
<accession>A0A4Q7J317</accession>
<reference evidence="1 2" key="1">
    <citation type="submission" date="2019-02" db="EMBL/GenBank/DDBJ databases">
        <title>Draft genome sequence of Amycolatopsis sp. 8-3EHSu isolated from roots of Suaeda maritima.</title>
        <authorList>
            <person name="Duangmal K."/>
            <person name="Chantavorakit T."/>
        </authorList>
    </citation>
    <scope>NUCLEOTIDE SEQUENCE [LARGE SCALE GENOMIC DNA]</scope>
    <source>
        <strain evidence="1 2">8-3EHSu</strain>
    </source>
</reference>
<sequence length="168" mass="17612">MRVYLPATIGMLRRLVAEGKFSPVSGTGFALTPMLREAYTSGSTEELEYAALLDAARASLRLIAADSETADAADPPRRVVISADVDAAAPRPDLDAAVVRLDGPVALDQIAAVHVDSPEAEAAVTAAAAVIDAADLGDPDAEFTLGDAEDHELAWYAPQELPFLLELL</sequence>